<reference evidence="2 3" key="1">
    <citation type="submission" date="2020-08" db="EMBL/GenBank/DDBJ databases">
        <title>Genomic Encyclopedia of Type Strains, Phase IV (KMG-IV): sequencing the most valuable type-strain genomes for metagenomic binning, comparative biology and taxonomic classification.</title>
        <authorList>
            <person name="Goeker M."/>
        </authorList>
    </citation>
    <scope>NUCLEOTIDE SEQUENCE [LARGE SCALE GENOMIC DNA]</scope>
    <source>
        <strain evidence="2 3">DSM 12251</strain>
    </source>
</reference>
<dbReference type="Proteomes" id="UP000534294">
    <property type="component" value="Unassembled WGS sequence"/>
</dbReference>
<sequence length="479" mass="53930">MEQTPDLVNKCDLLTRVKSLEINGLYRRGAGSPTALKSVIILPCDSSHPEKNDKEASTREGIEASDARNSSLALLDQYTYIYHLNNTSPYHSSIISSSSSSSTGDSPPPVSSNVPENDDSKTQSHSSNTSALVLSDKSSKGRIIRPKRPDTFEKLNWCNEDQLDRYQEMMHPEMTDAWRIRNTKAAPEFSRFYSPEYIASLCPLIASNSRYAKKVAYCMNEMDGKRTACLKWNLCDRCAQYKASQQWRIFDQCFKTDFTFYSVTLSFDGSIPFSSTSATNCRVYWDANTQLVKSCLKSHLIRGAYLAHEIKLSQFLPLRVNPHSHVIMASDEGLETVQEQLQEFLRDAGLDRAPSIKIKPLPSVEDFERAVKYLTKAVDFVSPYESAWGLHASNDPAQAMALNVEMKEFFDGHQVAFDGLKKVSRYGNLCGTSSSYIGKSPSQIQRGIDAQKEARKAYLQKINKTEQPPVKPKKVLWTE</sequence>
<organism evidence="2 3">
    <name type="scientific">Prosthecobacter dejongeii</name>
    <dbReference type="NCBI Taxonomy" id="48465"/>
    <lineage>
        <taxon>Bacteria</taxon>
        <taxon>Pseudomonadati</taxon>
        <taxon>Verrucomicrobiota</taxon>
        <taxon>Verrucomicrobiia</taxon>
        <taxon>Verrucomicrobiales</taxon>
        <taxon>Verrucomicrobiaceae</taxon>
        <taxon>Prosthecobacter</taxon>
    </lineage>
</organism>
<gene>
    <name evidence="2" type="ORF">HNQ64_004128</name>
</gene>
<name>A0A7W7YPA5_9BACT</name>
<proteinExistence type="predicted"/>
<evidence type="ECO:0000256" key="1">
    <source>
        <dbReference type="SAM" id="MobiDB-lite"/>
    </source>
</evidence>
<dbReference type="AlphaFoldDB" id="A0A7W7YPA5"/>
<evidence type="ECO:0000313" key="3">
    <source>
        <dbReference type="Proteomes" id="UP000534294"/>
    </source>
</evidence>
<feature type="region of interest" description="Disordered" evidence="1">
    <location>
        <begin position="45"/>
        <end position="64"/>
    </location>
</feature>
<comment type="caution">
    <text evidence="2">The sequence shown here is derived from an EMBL/GenBank/DDBJ whole genome shotgun (WGS) entry which is preliminary data.</text>
</comment>
<feature type="compositionally biased region" description="Basic and acidic residues" evidence="1">
    <location>
        <begin position="47"/>
        <end position="64"/>
    </location>
</feature>
<dbReference type="EMBL" id="JACHIF010000010">
    <property type="protein sequence ID" value="MBB5039850.1"/>
    <property type="molecule type" value="Genomic_DNA"/>
</dbReference>
<keyword evidence="3" id="KW-1185">Reference proteome</keyword>
<feature type="compositionally biased region" description="Polar residues" evidence="1">
    <location>
        <begin position="123"/>
        <end position="132"/>
    </location>
</feature>
<protein>
    <submittedName>
        <fullName evidence="2">Uncharacterized protein</fullName>
    </submittedName>
</protein>
<feature type="region of interest" description="Disordered" evidence="1">
    <location>
        <begin position="93"/>
        <end position="144"/>
    </location>
</feature>
<feature type="compositionally biased region" description="Low complexity" evidence="1">
    <location>
        <begin position="93"/>
        <end position="115"/>
    </location>
</feature>
<accession>A0A7W7YPA5</accession>
<dbReference type="RefSeq" id="WP_184212003.1">
    <property type="nucleotide sequence ID" value="NZ_JACHIF010000010.1"/>
</dbReference>
<evidence type="ECO:0000313" key="2">
    <source>
        <dbReference type="EMBL" id="MBB5039850.1"/>
    </source>
</evidence>